<dbReference type="Gene3D" id="3.40.50.1980">
    <property type="entry name" value="Nitrogenase molybdenum iron protein domain"/>
    <property type="match status" value="2"/>
</dbReference>
<comment type="subcellular location">
    <subcellularLocation>
        <location evidence="1">Cell envelope</location>
    </subcellularLocation>
</comment>
<keyword evidence="4" id="KW-0479">Metal-binding</keyword>
<dbReference type="InterPro" id="IPR050492">
    <property type="entry name" value="Bact_metal-bind_prot9"/>
</dbReference>
<sequence>MNKGDLHAAGKKAMPNRLDFSYRRNDIINRNRVASILFSFLILIGLASCKPKANEKPTGIINIVTTTGMIYDAVINIGGEKVTAQALMGPGVDPHLYKATQGDLQKLREADIVFYNGLHLEGKMGEVFEKLARIKHVEAVSSIIPDSLLRESEAFQGTYDPHIWFDVKLWSRAVESVSSYLITYDEANASYYSNNAKRYLAQLDSLDQAVRSAIATIPKNQRVLITAHDAFGYFGDAYDIEVQGLQGISTLSEPGLKDITQLVNSISSSQIKAVFVETSVSKKAINAVVEGCREKGHEIVIGGNLYSDAMGPFGQFEGTYIGMVHTNVQTIVNALK</sequence>
<dbReference type="Proteomes" id="UP001065174">
    <property type="component" value="Chromosome"/>
</dbReference>
<reference evidence="7" key="1">
    <citation type="submission" date="2022-09" db="EMBL/GenBank/DDBJ databases">
        <title>Comparative genomics and taxonomic characterization of three novel marine species of genus Reichenbachiella exhibiting antioxidant and polysaccharide degradation activities.</title>
        <authorList>
            <person name="Muhammad N."/>
            <person name="Lee Y.-J."/>
            <person name="Ko J."/>
            <person name="Kim S.-G."/>
        </authorList>
    </citation>
    <scope>NUCLEOTIDE SEQUENCE</scope>
    <source>
        <strain evidence="7">BKB1-1</strain>
    </source>
</reference>
<evidence type="ECO:0000256" key="3">
    <source>
        <dbReference type="ARBA" id="ARBA00022448"/>
    </source>
</evidence>
<evidence type="ECO:0000256" key="2">
    <source>
        <dbReference type="ARBA" id="ARBA00011028"/>
    </source>
</evidence>
<evidence type="ECO:0000256" key="5">
    <source>
        <dbReference type="ARBA" id="ARBA00022729"/>
    </source>
</evidence>
<keyword evidence="5" id="KW-0732">Signal</keyword>
<name>A0ABY6CPQ2_9BACT</name>
<organism evidence="7 8">
    <name type="scientific">Reichenbachiella agarivorans</name>
    <dbReference type="NCBI Taxonomy" id="2979464"/>
    <lineage>
        <taxon>Bacteria</taxon>
        <taxon>Pseudomonadati</taxon>
        <taxon>Bacteroidota</taxon>
        <taxon>Cytophagia</taxon>
        <taxon>Cytophagales</taxon>
        <taxon>Reichenbachiellaceae</taxon>
        <taxon>Reichenbachiella</taxon>
    </lineage>
</organism>
<dbReference type="PANTHER" id="PTHR42953">
    <property type="entry name" value="HIGH-AFFINITY ZINC UPTAKE SYSTEM PROTEIN ZNUA-RELATED"/>
    <property type="match status" value="1"/>
</dbReference>
<dbReference type="InterPro" id="IPR006127">
    <property type="entry name" value="ZnuA-like"/>
</dbReference>
<keyword evidence="3 6" id="KW-0813">Transport</keyword>
<dbReference type="InterPro" id="IPR006129">
    <property type="entry name" value="AdhesinB"/>
</dbReference>
<evidence type="ECO:0000256" key="6">
    <source>
        <dbReference type="RuleBase" id="RU003512"/>
    </source>
</evidence>
<accession>A0ABY6CPQ2</accession>
<dbReference type="RefSeq" id="WP_262309193.1">
    <property type="nucleotide sequence ID" value="NZ_CP106679.1"/>
</dbReference>
<dbReference type="InterPro" id="IPR006128">
    <property type="entry name" value="Lipoprotein_PsaA-like"/>
</dbReference>
<dbReference type="PRINTS" id="PR00691">
    <property type="entry name" value="ADHESINB"/>
</dbReference>
<keyword evidence="8" id="KW-1185">Reference proteome</keyword>
<dbReference type="PANTHER" id="PTHR42953:SF1">
    <property type="entry name" value="METAL-BINDING PROTEIN HI_0362-RELATED"/>
    <property type="match status" value="1"/>
</dbReference>
<gene>
    <name evidence="7" type="ORF">N6H18_15510</name>
</gene>
<dbReference type="EMBL" id="CP106679">
    <property type="protein sequence ID" value="UXP31754.1"/>
    <property type="molecule type" value="Genomic_DNA"/>
</dbReference>
<evidence type="ECO:0000313" key="8">
    <source>
        <dbReference type="Proteomes" id="UP001065174"/>
    </source>
</evidence>
<proteinExistence type="inferred from homology"/>
<dbReference type="PRINTS" id="PR00690">
    <property type="entry name" value="ADHESNFAMILY"/>
</dbReference>
<evidence type="ECO:0000256" key="1">
    <source>
        <dbReference type="ARBA" id="ARBA00004196"/>
    </source>
</evidence>
<dbReference type="SUPFAM" id="SSF53807">
    <property type="entry name" value="Helical backbone' metal receptor"/>
    <property type="match status" value="1"/>
</dbReference>
<evidence type="ECO:0000256" key="4">
    <source>
        <dbReference type="ARBA" id="ARBA00022723"/>
    </source>
</evidence>
<comment type="similarity">
    <text evidence="2 6">Belongs to the bacterial solute-binding protein 9 family.</text>
</comment>
<evidence type="ECO:0000313" key="7">
    <source>
        <dbReference type="EMBL" id="UXP31754.1"/>
    </source>
</evidence>
<protein>
    <submittedName>
        <fullName evidence="7">Zinc ABC transporter substrate-binding protein</fullName>
    </submittedName>
</protein>
<dbReference type="Pfam" id="PF01297">
    <property type="entry name" value="ZnuA"/>
    <property type="match status" value="1"/>
</dbReference>